<geneLocation type="plasmid" evidence="1">
    <name>unnamed2</name>
</geneLocation>
<dbReference type="AlphaFoldDB" id="A0A5B9M5R3"/>
<accession>A0A5B9M5R3</accession>
<keyword evidence="2" id="KW-1185">Reference proteome</keyword>
<organism evidence="1 2">
    <name type="scientific">Formicincola oecophyllae</name>
    <dbReference type="NCBI Taxonomy" id="2558361"/>
    <lineage>
        <taxon>Bacteria</taxon>
        <taxon>Pseudomonadati</taxon>
        <taxon>Pseudomonadota</taxon>
        <taxon>Alphaproteobacteria</taxon>
        <taxon>Acetobacterales</taxon>
        <taxon>Acetobacteraceae</taxon>
        <taxon>Formicincola</taxon>
    </lineage>
</organism>
<protein>
    <submittedName>
        <fullName evidence="1">Uncharacterized protein</fullName>
    </submittedName>
</protein>
<evidence type="ECO:0000313" key="2">
    <source>
        <dbReference type="Proteomes" id="UP000318709"/>
    </source>
</evidence>
<dbReference type="Proteomes" id="UP000318709">
    <property type="component" value="Plasmid unnamed2"/>
</dbReference>
<name>A0A5B9M5R3_9PROT</name>
<evidence type="ECO:0000313" key="1">
    <source>
        <dbReference type="EMBL" id="QEF95973.1"/>
    </source>
</evidence>
<dbReference type="EMBL" id="CP042424">
    <property type="protein sequence ID" value="QEF95973.1"/>
    <property type="molecule type" value="Genomic_DNA"/>
</dbReference>
<dbReference type="KEGG" id="swf:E3E12_08745"/>
<proteinExistence type="predicted"/>
<sequence length="61" mass="7160">MKIILDLQGAQTESRLRGIGRQNVALADAIIKRSRNRHDIHILFNHRLTSERENLFQNMLH</sequence>
<gene>
    <name evidence="1" type="ORF">E3E12_08745</name>
</gene>
<dbReference type="RefSeq" id="WP_149498306.1">
    <property type="nucleotide sequence ID" value="NZ_CP042424.1"/>
</dbReference>
<dbReference type="OrthoDB" id="433681at2"/>
<reference evidence="1 2" key="1">
    <citation type="submission" date="2019-07" db="EMBL/GenBank/DDBJ databases">
        <title>The complete genome sequence of Swingsia_sp. F3b2 LMG30590(T).</title>
        <authorList>
            <person name="Chua K.-O."/>
            <person name="Chan K.-G."/>
            <person name="See-Too W.-S."/>
        </authorList>
    </citation>
    <scope>NUCLEOTIDE SEQUENCE [LARGE SCALE GENOMIC DNA]</scope>
    <source>
        <strain evidence="1 2">F3b2</strain>
        <plasmid evidence="1 2">unnamed2</plasmid>
    </source>
</reference>
<keyword evidence="1" id="KW-0614">Plasmid</keyword>